<sequence>MNKMRTLMDGIADAFKGSTTGTGLDTVSEAPVRALVAETLLDADKTPATTKDVAEALETVTGHAPDEHEMLDAELFLLDFDWLQ</sequence>
<accession>A0A7Y9ZYI3</accession>
<dbReference type="RefSeq" id="WP_005324057.1">
    <property type="nucleotide sequence ID" value="NZ_CP068156.1"/>
</dbReference>
<name>A0A7Y9ZYI3_9CORY</name>
<protein>
    <submittedName>
        <fullName evidence="1">Uncharacterized protein</fullName>
    </submittedName>
</protein>
<dbReference type="Proteomes" id="UP000603369">
    <property type="component" value="Unassembled WGS sequence"/>
</dbReference>
<comment type="caution">
    <text evidence="1">The sequence shown here is derived from an EMBL/GenBank/DDBJ whole genome shotgun (WGS) entry which is preliminary data.</text>
</comment>
<keyword evidence="2" id="KW-1185">Reference proteome</keyword>
<dbReference type="AlphaFoldDB" id="A0A7Y9ZYI3"/>
<evidence type="ECO:0000313" key="1">
    <source>
        <dbReference type="EMBL" id="MBK3427257.1"/>
    </source>
</evidence>
<reference evidence="1 2" key="1">
    <citation type="submission" date="2020-12" db="EMBL/GenBank/DDBJ databases">
        <title>Draft genome sequence of the commensal strain Corynebacterium tuberculostearicum MFP09/CIP 102622 isolated from human skin.</title>
        <authorList>
            <person name="Boukerb A.M."/>
            <person name="Janvier X."/>
            <person name="Feuilloley M.G.J."/>
            <person name="Groboillot A."/>
        </authorList>
    </citation>
    <scope>NUCLEOTIDE SEQUENCE [LARGE SCALE GENOMIC DNA]</scope>
    <source>
        <strain evidence="1 2">CIP 102622</strain>
    </source>
</reference>
<organism evidence="1 2">
    <name type="scientific">Corynebacterium tuberculostearicum</name>
    <dbReference type="NCBI Taxonomy" id="38304"/>
    <lineage>
        <taxon>Bacteria</taxon>
        <taxon>Bacillati</taxon>
        <taxon>Actinomycetota</taxon>
        <taxon>Actinomycetes</taxon>
        <taxon>Mycobacteriales</taxon>
        <taxon>Corynebacteriaceae</taxon>
        <taxon>Corynebacterium</taxon>
    </lineage>
</organism>
<gene>
    <name evidence="1" type="ORF">JDP02_01865</name>
</gene>
<evidence type="ECO:0000313" key="2">
    <source>
        <dbReference type="Proteomes" id="UP000603369"/>
    </source>
</evidence>
<proteinExistence type="predicted"/>
<dbReference type="GeneID" id="78320650"/>
<dbReference type="EMBL" id="JAEHFL010000002">
    <property type="protein sequence ID" value="MBK3427257.1"/>
    <property type="molecule type" value="Genomic_DNA"/>
</dbReference>